<evidence type="ECO:0000259" key="15">
    <source>
        <dbReference type="Pfam" id="PF07731"/>
    </source>
</evidence>
<sequence length="568" mass="62800">MRKIRYTKSGQIFKNKALEYLVHVKETNFSRLCGSKSMLTVNGEFPGPTIAVRKGDRAYVNVHNDGDYGVTIHWHGVKQPRNPWSDGPENITQCPIQPGKNFTQEIIFSDEEGTLWWHAHSDWTRATVHGAIVILPDTETTYPFDPEPDAEAVIILGEWFKGDVKELIDNATATGGDPTPSDAYTINGQPGFPNNCSNETSYSLQVEYGKTYLLRIVSAVMNEEMFFGVAQHNITVVAQDGSYIKPITTNYIMITPGQTMDVLLTANQTPSQYYIAATPFFDSSAPYDETNTSAILNYTGTYTPPSSPPYPTLPNVTDKDAADAFTSQIRALASADHPVNVPQDFDRRILITVSVNQLPCEQDSCDGPNGTRLAASLNNISFVTPSIDILQAYYRSLSGTFDDDFPSFPTYVFNYTGVSDDEYLLPSLGTKVLMIDYGKKVEIVFQGTNIGNAENHPMHLHGFSFYLVGTGYGNFDNTTSPDGYNLKDPPAVNTIGIPKNGWAAIRFVADNPGNLSSRSSRWDSWVWFMHCHLERHASWGMATVVIVRNGTTEETSLLPPPANLPTCS</sequence>
<keyword evidence="18" id="KW-1185">Reference proteome</keyword>
<dbReference type="InterPro" id="IPR034285">
    <property type="entry name" value="CuRO_2_LCC"/>
</dbReference>
<dbReference type="NCBIfam" id="TIGR03389">
    <property type="entry name" value="laccase"/>
    <property type="match status" value="1"/>
</dbReference>
<dbReference type="CDD" id="cd13875">
    <property type="entry name" value="CuRO_2_LCC_plant"/>
    <property type="match status" value="1"/>
</dbReference>
<dbReference type="InterPro" id="IPR002355">
    <property type="entry name" value="Cu_oxidase_Cu_BS"/>
</dbReference>
<dbReference type="PANTHER" id="PTHR11709">
    <property type="entry name" value="MULTI-COPPER OXIDASE"/>
    <property type="match status" value="1"/>
</dbReference>
<dbReference type="InterPro" id="IPR011707">
    <property type="entry name" value="Cu-oxidase-like_N"/>
</dbReference>
<evidence type="ECO:0000256" key="6">
    <source>
        <dbReference type="ARBA" id="ARBA00022525"/>
    </source>
</evidence>
<comment type="subcellular location">
    <subcellularLocation>
        <location evidence="2 13">Secreted</location>
        <location evidence="2 13">Extracellular space</location>
        <location evidence="2 13">Apoplast</location>
    </subcellularLocation>
</comment>
<comment type="function">
    <text evidence="13">Lignin degradation and detoxification of lignin-derived products.</text>
</comment>
<evidence type="ECO:0000259" key="14">
    <source>
        <dbReference type="Pfam" id="PF00394"/>
    </source>
</evidence>
<reference evidence="17 18" key="1">
    <citation type="journal article" date="2019" name="Plant Biotechnol. J.">
        <title>The red bayberry genome and genetic basis of sex determination.</title>
        <authorList>
            <person name="Jia H.M."/>
            <person name="Jia H.J."/>
            <person name="Cai Q.L."/>
            <person name="Wang Y."/>
            <person name="Zhao H.B."/>
            <person name="Yang W.F."/>
            <person name="Wang G.Y."/>
            <person name="Li Y.H."/>
            <person name="Zhan D.L."/>
            <person name="Shen Y.T."/>
            <person name="Niu Q.F."/>
            <person name="Chang L."/>
            <person name="Qiu J."/>
            <person name="Zhao L."/>
            <person name="Xie H.B."/>
            <person name="Fu W.Y."/>
            <person name="Jin J."/>
            <person name="Li X.W."/>
            <person name="Jiao Y."/>
            <person name="Zhou C.C."/>
            <person name="Tu T."/>
            <person name="Chai C.Y."/>
            <person name="Gao J.L."/>
            <person name="Fan L.J."/>
            <person name="van de Weg E."/>
            <person name="Wang J.Y."/>
            <person name="Gao Z.S."/>
        </authorList>
    </citation>
    <scope>NUCLEOTIDE SEQUENCE [LARGE SCALE GENOMIC DNA]</scope>
    <source>
        <tissue evidence="17">Leaves</tissue>
    </source>
</reference>
<comment type="catalytic activity">
    <reaction evidence="1 13">
        <text>4 hydroquinone + O2 = 4 benzosemiquinone + 2 H2O</text>
        <dbReference type="Rhea" id="RHEA:11276"/>
        <dbReference type="ChEBI" id="CHEBI:15377"/>
        <dbReference type="ChEBI" id="CHEBI:15379"/>
        <dbReference type="ChEBI" id="CHEBI:17594"/>
        <dbReference type="ChEBI" id="CHEBI:17977"/>
        <dbReference type="EC" id="1.10.3.2"/>
    </reaction>
</comment>
<protein>
    <recommendedName>
        <fullName evidence="4 13">Laccase</fullName>
        <ecNumber evidence="4 13">1.10.3.2</ecNumber>
    </recommendedName>
    <alternativeName>
        <fullName evidence="13">Benzenediol:oxygen oxidoreductase</fullName>
    </alternativeName>
    <alternativeName>
        <fullName evidence="13">Diphenol oxidase</fullName>
    </alternativeName>
    <alternativeName>
        <fullName evidence="13">Urishiol oxidase</fullName>
    </alternativeName>
</protein>
<evidence type="ECO:0000256" key="3">
    <source>
        <dbReference type="ARBA" id="ARBA00010609"/>
    </source>
</evidence>
<feature type="domain" description="Plastocyanin-like" evidence="15">
    <location>
        <begin position="425"/>
        <end position="549"/>
    </location>
</feature>
<dbReference type="Proteomes" id="UP000516437">
    <property type="component" value="Chromosome 3"/>
</dbReference>
<dbReference type="EC" id="1.10.3.2" evidence="4 13"/>
<evidence type="ECO:0000259" key="16">
    <source>
        <dbReference type="Pfam" id="PF07732"/>
    </source>
</evidence>
<dbReference type="PANTHER" id="PTHR11709:SF410">
    <property type="entry name" value="LACCASE"/>
    <property type="match status" value="1"/>
</dbReference>
<dbReference type="Gene3D" id="2.60.40.420">
    <property type="entry name" value="Cupredoxins - blue copper proteins"/>
    <property type="match status" value="3"/>
</dbReference>
<dbReference type="Pfam" id="PF07732">
    <property type="entry name" value="Cu-oxidase_3"/>
    <property type="match status" value="1"/>
</dbReference>
<evidence type="ECO:0000256" key="4">
    <source>
        <dbReference type="ARBA" id="ARBA00012297"/>
    </source>
</evidence>
<evidence type="ECO:0000256" key="2">
    <source>
        <dbReference type="ARBA" id="ARBA00004271"/>
    </source>
</evidence>
<dbReference type="InterPro" id="IPR034288">
    <property type="entry name" value="CuRO_1_LCC"/>
</dbReference>
<dbReference type="InterPro" id="IPR011706">
    <property type="entry name" value="Cu-oxidase_C"/>
</dbReference>
<name>A0A6A1W6D6_9ROSI</name>
<dbReference type="Pfam" id="PF00394">
    <property type="entry name" value="Cu-oxidase"/>
    <property type="match status" value="1"/>
</dbReference>
<keyword evidence="6 13" id="KW-0964">Secreted</keyword>
<evidence type="ECO:0000256" key="10">
    <source>
        <dbReference type="ARBA" id="ARBA00023008"/>
    </source>
</evidence>
<dbReference type="OrthoDB" id="2121828at2759"/>
<keyword evidence="12 13" id="KW-0439">Lignin degradation</keyword>
<organism evidence="17 18">
    <name type="scientific">Morella rubra</name>
    <name type="common">Chinese bayberry</name>
    <dbReference type="NCBI Taxonomy" id="262757"/>
    <lineage>
        <taxon>Eukaryota</taxon>
        <taxon>Viridiplantae</taxon>
        <taxon>Streptophyta</taxon>
        <taxon>Embryophyta</taxon>
        <taxon>Tracheophyta</taxon>
        <taxon>Spermatophyta</taxon>
        <taxon>Magnoliopsida</taxon>
        <taxon>eudicotyledons</taxon>
        <taxon>Gunneridae</taxon>
        <taxon>Pentapetalae</taxon>
        <taxon>rosids</taxon>
        <taxon>fabids</taxon>
        <taxon>Fagales</taxon>
        <taxon>Myricaceae</taxon>
        <taxon>Morella</taxon>
    </lineage>
</organism>
<keyword evidence="8 13" id="KW-0677">Repeat</keyword>
<proteinExistence type="inferred from homology"/>
<evidence type="ECO:0000256" key="8">
    <source>
        <dbReference type="ARBA" id="ARBA00022737"/>
    </source>
</evidence>
<keyword evidence="7 13" id="KW-0479">Metal-binding</keyword>
<dbReference type="FunFam" id="2.60.40.420:FF:000045">
    <property type="entry name" value="Laccase 2"/>
    <property type="match status" value="1"/>
</dbReference>
<dbReference type="CDD" id="cd13897">
    <property type="entry name" value="CuRO_3_LCC_plant"/>
    <property type="match status" value="1"/>
</dbReference>
<dbReference type="InterPro" id="IPR017761">
    <property type="entry name" value="Laccase"/>
</dbReference>
<evidence type="ECO:0000313" key="17">
    <source>
        <dbReference type="EMBL" id="KAB1220705.1"/>
    </source>
</evidence>
<comment type="cofactor">
    <cofactor evidence="13">
        <name>Cu cation</name>
        <dbReference type="ChEBI" id="CHEBI:23378"/>
    </cofactor>
    <text evidence="13">Binds 4 Cu cations per monomer.</text>
</comment>
<dbReference type="InterPro" id="IPR045087">
    <property type="entry name" value="Cu-oxidase_fam"/>
</dbReference>
<evidence type="ECO:0000256" key="1">
    <source>
        <dbReference type="ARBA" id="ARBA00000349"/>
    </source>
</evidence>
<evidence type="ECO:0000256" key="9">
    <source>
        <dbReference type="ARBA" id="ARBA00023002"/>
    </source>
</evidence>
<keyword evidence="10 13" id="KW-0186">Copper</keyword>
<dbReference type="CDD" id="cd13849">
    <property type="entry name" value="CuRO_1_LCC_plant"/>
    <property type="match status" value="1"/>
</dbReference>
<feature type="domain" description="Plastocyanin-like" evidence="14">
    <location>
        <begin position="152"/>
        <end position="300"/>
    </location>
</feature>
<evidence type="ECO:0000256" key="7">
    <source>
        <dbReference type="ARBA" id="ARBA00022723"/>
    </source>
</evidence>
<dbReference type="GO" id="GO:0048046">
    <property type="term" value="C:apoplast"/>
    <property type="evidence" value="ECO:0007669"/>
    <property type="project" value="UniProtKB-SubCell"/>
</dbReference>
<gene>
    <name evidence="17" type="ORF">CJ030_MR3G002916</name>
</gene>
<dbReference type="InterPro" id="IPR034289">
    <property type="entry name" value="CuRO_3_LCC"/>
</dbReference>
<evidence type="ECO:0000256" key="12">
    <source>
        <dbReference type="ARBA" id="ARBA00023185"/>
    </source>
</evidence>
<feature type="domain" description="Plastocyanin-like" evidence="16">
    <location>
        <begin position="24"/>
        <end position="137"/>
    </location>
</feature>
<dbReference type="Pfam" id="PF07731">
    <property type="entry name" value="Cu-oxidase_2"/>
    <property type="match status" value="1"/>
</dbReference>
<dbReference type="GO" id="GO:0046274">
    <property type="term" value="P:lignin catabolic process"/>
    <property type="evidence" value="ECO:0007669"/>
    <property type="project" value="UniProtKB-KW"/>
</dbReference>
<dbReference type="EMBL" id="RXIC02000021">
    <property type="protein sequence ID" value="KAB1220705.1"/>
    <property type="molecule type" value="Genomic_DNA"/>
</dbReference>
<accession>A0A6A1W6D6</accession>
<keyword evidence="9 13" id="KW-0560">Oxidoreductase</keyword>
<dbReference type="GO" id="GO:0005507">
    <property type="term" value="F:copper ion binding"/>
    <property type="evidence" value="ECO:0007669"/>
    <property type="project" value="InterPro"/>
</dbReference>
<dbReference type="InterPro" id="IPR008972">
    <property type="entry name" value="Cupredoxin"/>
</dbReference>
<dbReference type="AlphaFoldDB" id="A0A6A1W6D6"/>
<evidence type="ECO:0000256" key="11">
    <source>
        <dbReference type="ARBA" id="ARBA00023180"/>
    </source>
</evidence>
<comment type="caution">
    <text evidence="17">The sequence shown here is derived from an EMBL/GenBank/DDBJ whole genome shotgun (WGS) entry which is preliminary data.</text>
</comment>
<evidence type="ECO:0000313" key="18">
    <source>
        <dbReference type="Proteomes" id="UP000516437"/>
    </source>
</evidence>
<keyword evidence="5 13" id="KW-0052">Apoplast</keyword>
<dbReference type="SUPFAM" id="SSF49503">
    <property type="entry name" value="Cupredoxins"/>
    <property type="match status" value="3"/>
</dbReference>
<keyword evidence="11" id="KW-0325">Glycoprotein</keyword>
<dbReference type="InterPro" id="IPR001117">
    <property type="entry name" value="Cu-oxidase_2nd"/>
</dbReference>
<comment type="similarity">
    <text evidence="3 13">Belongs to the multicopper oxidase family.</text>
</comment>
<dbReference type="GO" id="GO:0052716">
    <property type="term" value="F:hydroquinone:oxygen oxidoreductase activity"/>
    <property type="evidence" value="ECO:0007669"/>
    <property type="project" value="UniProtKB-EC"/>
</dbReference>
<evidence type="ECO:0000256" key="5">
    <source>
        <dbReference type="ARBA" id="ARBA00022523"/>
    </source>
</evidence>
<dbReference type="PROSITE" id="PS00080">
    <property type="entry name" value="MULTICOPPER_OXIDASE2"/>
    <property type="match status" value="1"/>
</dbReference>
<evidence type="ECO:0000256" key="13">
    <source>
        <dbReference type="RuleBase" id="RU361119"/>
    </source>
</evidence>